<dbReference type="Gene3D" id="2.130.10.10">
    <property type="entry name" value="YVTN repeat-like/Quinoprotein amine dehydrogenase"/>
    <property type="match status" value="3"/>
</dbReference>
<keyword evidence="5" id="KW-1185">Reference proteome</keyword>
<dbReference type="CDD" id="cd00200">
    <property type="entry name" value="WD40"/>
    <property type="match status" value="1"/>
</dbReference>
<dbReference type="EMBL" id="RJKM01000001">
    <property type="protein sequence ID" value="ROP41936.1"/>
    <property type="molecule type" value="Genomic_DNA"/>
</dbReference>
<reference evidence="4 5" key="1">
    <citation type="submission" date="2018-11" db="EMBL/GenBank/DDBJ databases">
        <title>Sequencing the genomes of 1000 actinobacteria strains.</title>
        <authorList>
            <person name="Klenk H.-P."/>
        </authorList>
    </citation>
    <scope>NUCLEOTIDE SEQUENCE [LARGE SCALE GENOMIC DNA]</scope>
    <source>
        <strain evidence="4 5">DSM 44231</strain>
    </source>
</reference>
<dbReference type="InterPro" id="IPR027417">
    <property type="entry name" value="P-loop_NTPase"/>
</dbReference>
<dbReference type="InterPro" id="IPR020472">
    <property type="entry name" value="WD40_PAC1"/>
</dbReference>
<gene>
    <name evidence="4" type="ORF">EDD40_7422</name>
</gene>
<dbReference type="InterPro" id="IPR015943">
    <property type="entry name" value="WD40/YVTN_repeat-like_dom_sf"/>
</dbReference>
<feature type="repeat" description="WD" evidence="3">
    <location>
        <begin position="591"/>
        <end position="634"/>
    </location>
</feature>
<name>A0A3N1HHI4_9PSEU</name>
<feature type="repeat" description="WD" evidence="3">
    <location>
        <begin position="636"/>
        <end position="679"/>
    </location>
</feature>
<keyword evidence="1 3" id="KW-0853">WD repeat</keyword>
<accession>A0A3N1HHI4</accession>
<proteinExistence type="predicted"/>
<dbReference type="InterPro" id="IPR001680">
    <property type="entry name" value="WD40_rpt"/>
</dbReference>
<dbReference type="Pfam" id="PF00400">
    <property type="entry name" value="WD40"/>
    <property type="match status" value="4"/>
</dbReference>
<dbReference type="AlphaFoldDB" id="A0A3N1HHI4"/>
<dbReference type="PROSITE" id="PS50294">
    <property type="entry name" value="WD_REPEATS_REGION"/>
    <property type="match status" value="3"/>
</dbReference>
<keyword evidence="2" id="KW-0677">Repeat</keyword>
<feature type="repeat" description="WD" evidence="3">
    <location>
        <begin position="944"/>
        <end position="966"/>
    </location>
</feature>
<dbReference type="InterPro" id="IPR036322">
    <property type="entry name" value="WD40_repeat_dom_sf"/>
</dbReference>
<dbReference type="Proteomes" id="UP000268727">
    <property type="component" value="Unassembled WGS sequence"/>
</dbReference>
<dbReference type="InterPro" id="IPR019775">
    <property type="entry name" value="WD40_repeat_CS"/>
</dbReference>
<feature type="repeat" description="WD" evidence="3">
    <location>
        <begin position="968"/>
        <end position="1011"/>
    </location>
</feature>
<dbReference type="PROSITE" id="PS00678">
    <property type="entry name" value="WD_REPEATS_1"/>
    <property type="match status" value="3"/>
</dbReference>
<evidence type="ECO:0000313" key="4">
    <source>
        <dbReference type="EMBL" id="ROP41936.1"/>
    </source>
</evidence>
<evidence type="ECO:0000256" key="1">
    <source>
        <dbReference type="ARBA" id="ARBA00022574"/>
    </source>
</evidence>
<organism evidence="4 5">
    <name type="scientific">Saccharothrix texasensis</name>
    <dbReference type="NCBI Taxonomy" id="103734"/>
    <lineage>
        <taxon>Bacteria</taxon>
        <taxon>Bacillati</taxon>
        <taxon>Actinomycetota</taxon>
        <taxon>Actinomycetes</taxon>
        <taxon>Pseudonocardiales</taxon>
        <taxon>Pseudonocardiaceae</taxon>
        <taxon>Saccharothrix</taxon>
    </lineage>
</organism>
<evidence type="ECO:0000313" key="5">
    <source>
        <dbReference type="Proteomes" id="UP000268727"/>
    </source>
</evidence>
<dbReference type="PANTHER" id="PTHR22847:SF637">
    <property type="entry name" value="WD REPEAT DOMAIN 5B"/>
    <property type="match status" value="1"/>
</dbReference>
<sequence>MICDWLSAPSSGALVVTGGPGSGKSALLAHLLVSADRVLGAAVPTDGPRPPRGAFDVGVLATGLTCVDVVHRLADAAGLDAGEPLELLVGLRERVQTGHRPLSVVVDAVEEAVTVDEARHIAALLRDLADTRAVRVLAAVRTAPAGSERARILAAFGGTAQRIDLESGSYLRNQDVVDYVTSRLTGDGDLTRYRDLPRGELAAISEAVADKARSNFLVAQLVTRWLTSLSAPPVALDDFPETIGQAMDRYLDSCGPDTELTRRLLTALAFAHGDGLSRDSTWLTVANALHHGHAHTEAQLEAVFQSTANYLMERVDGNSGQPRYRLYHQALDEYLRDQCPNHAPHQAITTALIDALPLRARHRDWGATDPYPRTHLATHAAEAGLLDDLLTDPGFLLHAEPDQLRAALAYTATDHGQRAAVVYRMSFHQHRDLPPSARCRILALDAARLGMRDLQRRFDAVRDVLELPELEWRIRFATGSIRPKATMATLTGHTGYVNAVAVTEVDGRPVAVTGDFASHGRSGGTLRLWDLVEQRQIGRPLIGNVDGVHAIATTELAGRPVALTCGSGAYDGDGTVLLWDLVEQRLIGRPLSGHRGGIRAIAVAELDGRRIAVTAGDDHLVRMWDLVEQRLIGRPLQGHTMQISAIAVAEHNGRLVGVTGSLDGTVRVWDLTERKPIGDLGTHGGAIYAVAMVKVAGRLVVVTGGDEEPLRMWDLAERQELSSPITGHPAGVTAVRVTEWQGRPVAITVGSGSDERTIRVVDLVDRVQIGPPLTGHAKQVKDLAVAELHGRPAVITCVFDRSVYLWDLTERGETGRPVVGHDADIEAVAVAEGDNGCFVVTSSPFDDSDDEEPAVTVRVWDPVSQGQVGSLPARSEGARARSSQYHVIGVAELGGRPVALLSGHYTDLCMWDLADLAPVGSIWTDRGYSIRTIEATEIDGRPVVVTSCHDGAVRLWDLKAGEQIGEPLIAHADDISALAVTTMDARTVAVTGGLDRTVRVWDLAARQEIGRLVGHRTYIVAAATAELDGRPVVVTSDQETARVWDLAQQRQIGQLSTGRDTYTTHIAIAKIGHRHVVVTGDSDDTVRTWDLGTGVCLDELAMPASIECLSLGQRGTLAVAFGPDVAIFSPSLRDRY</sequence>
<dbReference type="SUPFAM" id="SSF52540">
    <property type="entry name" value="P-loop containing nucleoside triphosphate hydrolases"/>
    <property type="match status" value="1"/>
</dbReference>
<dbReference type="SUPFAM" id="SSF50978">
    <property type="entry name" value="WD40 repeat-like"/>
    <property type="match status" value="2"/>
</dbReference>
<feature type="repeat" description="WD" evidence="3">
    <location>
        <begin position="680"/>
        <end position="723"/>
    </location>
</feature>
<dbReference type="PRINTS" id="PR00320">
    <property type="entry name" value="GPROTEINBRPT"/>
</dbReference>
<feature type="repeat" description="WD" evidence="3">
    <location>
        <begin position="1077"/>
        <end position="1099"/>
    </location>
</feature>
<protein>
    <submittedName>
        <fullName evidence="4">WD40 repeat protein</fullName>
    </submittedName>
</protein>
<evidence type="ECO:0000256" key="3">
    <source>
        <dbReference type="PROSITE-ProRule" id="PRU00221"/>
    </source>
</evidence>
<comment type="caution">
    <text evidence="4">The sequence shown here is derived from an EMBL/GenBank/DDBJ whole genome shotgun (WGS) entry which is preliminary data.</text>
</comment>
<dbReference type="PANTHER" id="PTHR22847">
    <property type="entry name" value="WD40 REPEAT PROTEIN"/>
    <property type="match status" value="1"/>
</dbReference>
<dbReference type="PROSITE" id="PS50082">
    <property type="entry name" value="WD_REPEATS_2"/>
    <property type="match status" value="6"/>
</dbReference>
<evidence type="ECO:0000256" key="2">
    <source>
        <dbReference type="ARBA" id="ARBA00022737"/>
    </source>
</evidence>
<dbReference type="SMART" id="SM00320">
    <property type="entry name" value="WD40"/>
    <property type="match status" value="11"/>
</dbReference>